<dbReference type="InterPro" id="IPR027359">
    <property type="entry name" value="Volt_channel_dom_sf"/>
</dbReference>
<protein>
    <submittedName>
        <fullName evidence="8">Voltage-gated sodium channel</fullName>
    </submittedName>
</protein>
<accession>A0A1H3CKE6</accession>
<evidence type="ECO:0000256" key="3">
    <source>
        <dbReference type="ARBA" id="ARBA00022989"/>
    </source>
</evidence>
<proteinExistence type="predicted"/>
<dbReference type="Gene3D" id="1.10.287.70">
    <property type="match status" value="1"/>
</dbReference>
<organism evidence="8 9">
    <name type="scientific">Albimonas donghaensis</name>
    <dbReference type="NCBI Taxonomy" id="356660"/>
    <lineage>
        <taxon>Bacteria</taxon>
        <taxon>Pseudomonadati</taxon>
        <taxon>Pseudomonadota</taxon>
        <taxon>Alphaproteobacteria</taxon>
        <taxon>Rhodobacterales</taxon>
        <taxon>Paracoccaceae</taxon>
        <taxon>Albimonas</taxon>
    </lineage>
</organism>
<dbReference type="InterPro" id="IPR005821">
    <property type="entry name" value="Ion_trans_dom"/>
</dbReference>
<evidence type="ECO:0000259" key="7">
    <source>
        <dbReference type="Pfam" id="PF00520"/>
    </source>
</evidence>
<keyword evidence="8" id="KW-0407">Ion channel</keyword>
<dbReference type="PANTHER" id="PTHR10037:SF62">
    <property type="entry name" value="SODIUM CHANNEL PROTEIN 60E"/>
    <property type="match status" value="1"/>
</dbReference>
<feature type="transmembrane region" description="Helical" evidence="6">
    <location>
        <begin position="12"/>
        <end position="32"/>
    </location>
</feature>
<dbReference type="GO" id="GO:0001518">
    <property type="term" value="C:voltage-gated sodium channel complex"/>
    <property type="evidence" value="ECO:0007669"/>
    <property type="project" value="TreeGrafter"/>
</dbReference>
<comment type="subcellular location">
    <subcellularLocation>
        <location evidence="1">Membrane</location>
        <topology evidence="1">Multi-pass membrane protein</topology>
    </subcellularLocation>
</comment>
<keyword evidence="9" id="KW-1185">Reference proteome</keyword>
<feature type="transmembrane region" description="Helical" evidence="6">
    <location>
        <begin position="79"/>
        <end position="102"/>
    </location>
</feature>
<name>A0A1H3CKE6_9RHOB</name>
<dbReference type="Pfam" id="PF00520">
    <property type="entry name" value="Ion_trans"/>
    <property type="match status" value="1"/>
</dbReference>
<dbReference type="AlphaFoldDB" id="A0A1H3CKE6"/>
<keyword evidence="3 6" id="KW-1133">Transmembrane helix</keyword>
<evidence type="ECO:0000313" key="9">
    <source>
        <dbReference type="Proteomes" id="UP000199118"/>
    </source>
</evidence>
<evidence type="ECO:0000256" key="6">
    <source>
        <dbReference type="SAM" id="Phobius"/>
    </source>
</evidence>
<dbReference type="Gene3D" id="1.20.120.350">
    <property type="entry name" value="Voltage-gated potassium channels. Chain C"/>
    <property type="match status" value="1"/>
</dbReference>
<dbReference type="GO" id="GO:0005248">
    <property type="term" value="F:voltage-gated sodium channel activity"/>
    <property type="evidence" value="ECO:0007669"/>
    <property type="project" value="TreeGrafter"/>
</dbReference>
<feature type="coiled-coil region" evidence="5">
    <location>
        <begin position="240"/>
        <end position="267"/>
    </location>
</feature>
<keyword evidence="5" id="KW-0175">Coiled coil</keyword>
<keyword evidence="8" id="KW-0813">Transport</keyword>
<dbReference type="SUPFAM" id="SSF81324">
    <property type="entry name" value="Voltage-gated potassium channels"/>
    <property type="match status" value="1"/>
</dbReference>
<reference evidence="8 9" key="1">
    <citation type="submission" date="2016-10" db="EMBL/GenBank/DDBJ databases">
        <authorList>
            <person name="de Groot N.N."/>
        </authorList>
    </citation>
    <scope>NUCLEOTIDE SEQUENCE [LARGE SCALE GENOMIC DNA]</scope>
    <source>
        <strain evidence="8 9">DSM 17890</strain>
    </source>
</reference>
<dbReference type="Proteomes" id="UP000199118">
    <property type="component" value="Unassembled WGS sequence"/>
</dbReference>
<keyword evidence="2 6" id="KW-0812">Transmembrane</keyword>
<evidence type="ECO:0000313" key="8">
    <source>
        <dbReference type="EMBL" id="SDX53929.1"/>
    </source>
</evidence>
<keyword evidence="4 6" id="KW-0472">Membrane</keyword>
<evidence type="ECO:0000256" key="4">
    <source>
        <dbReference type="ARBA" id="ARBA00023136"/>
    </source>
</evidence>
<dbReference type="InterPro" id="IPR043203">
    <property type="entry name" value="VGCC_Ca_Na"/>
</dbReference>
<keyword evidence="8" id="KW-0406">Ion transport</keyword>
<feature type="domain" description="Ion transport" evidence="7">
    <location>
        <begin position="13"/>
        <end position="227"/>
    </location>
</feature>
<dbReference type="PANTHER" id="PTHR10037">
    <property type="entry name" value="VOLTAGE-GATED CATION CHANNEL CALCIUM AND SODIUM"/>
    <property type="match status" value="1"/>
</dbReference>
<gene>
    <name evidence="8" type="ORF">SAMN05444336_106120</name>
</gene>
<dbReference type="OrthoDB" id="5297065at2"/>
<dbReference type="EMBL" id="FNMZ01000006">
    <property type="protein sequence ID" value="SDX53929.1"/>
    <property type="molecule type" value="Genomic_DNA"/>
</dbReference>
<feature type="transmembrane region" description="Helical" evidence="6">
    <location>
        <begin position="195"/>
        <end position="215"/>
    </location>
</feature>
<dbReference type="STRING" id="356660.SAMN05444336_106120"/>
<evidence type="ECO:0000256" key="1">
    <source>
        <dbReference type="ARBA" id="ARBA00004141"/>
    </source>
</evidence>
<sequence length="272" mass="29804">MLRDRLRNVLDAPAFERAIVGLILLNALTLGLETSASVNAAIGPMLFALDRAILAVFVVELALRLYVRRLAFFNDPWRIFDLVVVGVALVPASGPLSILRAFRILRVLRMVSVVPSMRRVVTGLLRAIPGMGSVVLLMSLIFYVFSVMATKLFGAAHPEWFGDLGESAYTLFQVMTLESWSMGIVRPVMEAYPQAWLFFVPFILITTFAVLNLFVGIMVDAMQSHHEAGEEADVAAAASKAAATDERAEILAELRALRAEVAALRAERNEGA</sequence>
<evidence type="ECO:0000256" key="5">
    <source>
        <dbReference type="SAM" id="Coils"/>
    </source>
</evidence>
<evidence type="ECO:0000256" key="2">
    <source>
        <dbReference type="ARBA" id="ARBA00022692"/>
    </source>
</evidence>
<feature type="transmembrane region" description="Helical" evidence="6">
    <location>
        <begin position="123"/>
        <end position="145"/>
    </location>
</feature>